<accession>A0A060T8C8</accession>
<sequence>MPLARSLTKKLQKLRSRANSEATSPLSPPTGATSTSSSGGPGAGATDYFYSISFDQTQSATISPTSSQASLSTAGSPMSPDTPSGDLTVHAQRIYASSSANLQRVTDTLPTTVPTTLSQSQKDLTSTVAAKLQQYPGDNSTGPVGSGVPSRSASQKSTKSQASSVYSHSVNQQQQQQQQQPQVQAPESVELFISNADGSIEPVHYKEEIVEDPIEARADEMAMNILEKVSADDYVREIKAGSWYIS</sequence>
<feature type="region of interest" description="Disordered" evidence="1">
    <location>
        <begin position="134"/>
        <end position="185"/>
    </location>
</feature>
<evidence type="ECO:0000256" key="1">
    <source>
        <dbReference type="SAM" id="MobiDB-lite"/>
    </source>
</evidence>
<feature type="compositionally biased region" description="Basic residues" evidence="1">
    <location>
        <begin position="7"/>
        <end position="16"/>
    </location>
</feature>
<name>A0A060T8C8_BLAAD</name>
<feature type="region of interest" description="Disordered" evidence="1">
    <location>
        <begin position="1"/>
        <end position="48"/>
    </location>
</feature>
<dbReference type="EMBL" id="HG937694">
    <property type="protein sequence ID" value="CDP37173.1"/>
    <property type="molecule type" value="Genomic_DNA"/>
</dbReference>
<protein>
    <submittedName>
        <fullName evidence="2">ARAD1D05478p</fullName>
    </submittedName>
</protein>
<evidence type="ECO:0000313" key="2">
    <source>
        <dbReference type="EMBL" id="CDP37173.1"/>
    </source>
</evidence>
<gene>
    <name evidence="2" type="ORF">GNLVRS02_ARAD1D05478g</name>
</gene>
<organism evidence="2">
    <name type="scientific">Blastobotrys adeninivorans</name>
    <name type="common">Yeast</name>
    <name type="synonym">Arxula adeninivorans</name>
    <dbReference type="NCBI Taxonomy" id="409370"/>
    <lineage>
        <taxon>Eukaryota</taxon>
        <taxon>Fungi</taxon>
        <taxon>Dikarya</taxon>
        <taxon>Ascomycota</taxon>
        <taxon>Saccharomycotina</taxon>
        <taxon>Dipodascomycetes</taxon>
        <taxon>Dipodascales</taxon>
        <taxon>Trichomonascaceae</taxon>
        <taxon>Blastobotrys</taxon>
    </lineage>
</organism>
<feature type="compositionally biased region" description="Polar residues" evidence="1">
    <location>
        <begin position="60"/>
        <end position="82"/>
    </location>
</feature>
<reference evidence="2" key="2">
    <citation type="submission" date="2014-06" db="EMBL/GenBank/DDBJ databases">
        <title>The complete genome of Blastobotrys (Arxula) adeninivorans LS3 - a yeast of biotechnological interest.</title>
        <authorList>
            <person name="Kunze G."/>
            <person name="Gaillardin C."/>
            <person name="Czernicka M."/>
            <person name="Durrens P."/>
            <person name="Martin T."/>
            <person name="Boer E."/>
            <person name="Gabaldon T."/>
            <person name="Cruz J."/>
            <person name="Talla E."/>
            <person name="Marck C."/>
            <person name="Goffeau A."/>
            <person name="Barbe V."/>
            <person name="Baret P."/>
            <person name="Baronian K."/>
            <person name="Beier S."/>
            <person name="Bleykasten C."/>
            <person name="Bode R."/>
            <person name="Casaregola S."/>
            <person name="Despons L."/>
            <person name="Fairhead C."/>
            <person name="Giersberg M."/>
            <person name="Gierski P."/>
            <person name="Hahnel U."/>
            <person name="Hartmann A."/>
            <person name="Jankowska D."/>
            <person name="Jubin C."/>
            <person name="Jung P."/>
            <person name="Lafontaine I."/>
            <person name="Leh-Louis V."/>
            <person name="Lemaire M."/>
            <person name="Marcet-Houben M."/>
            <person name="Mascher M."/>
            <person name="Morel G."/>
            <person name="Richard G.-F."/>
            <person name="Riechen J."/>
            <person name="Sacerdot C."/>
            <person name="Sarkar A."/>
            <person name="Savel G."/>
            <person name="Schacherer J."/>
            <person name="Sherman D."/>
            <person name="Straub M.-L."/>
            <person name="Stein N."/>
            <person name="Thierry A."/>
            <person name="Trautwein-Schult A."/>
            <person name="Westhof E."/>
            <person name="Worch S."/>
            <person name="Dujon B."/>
            <person name="Souciet J.-L."/>
            <person name="Wincker P."/>
            <person name="Scholz U."/>
            <person name="Neuveglise N."/>
        </authorList>
    </citation>
    <scope>NUCLEOTIDE SEQUENCE</scope>
    <source>
        <strain evidence="2">LS3</strain>
    </source>
</reference>
<feature type="compositionally biased region" description="Low complexity" evidence="1">
    <location>
        <begin position="172"/>
        <end position="184"/>
    </location>
</feature>
<feature type="region of interest" description="Disordered" evidence="1">
    <location>
        <begin position="60"/>
        <end position="90"/>
    </location>
</feature>
<feature type="compositionally biased region" description="Low complexity" evidence="1">
    <location>
        <begin position="22"/>
        <end position="38"/>
    </location>
</feature>
<feature type="compositionally biased region" description="Low complexity" evidence="1">
    <location>
        <begin position="150"/>
        <end position="164"/>
    </location>
</feature>
<proteinExistence type="predicted"/>
<reference evidence="2" key="1">
    <citation type="submission" date="2014-02" db="EMBL/GenBank/DDBJ databases">
        <authorList>
            <person name="Genoscope - CEA"/>
        </authorList>
    </citation>
    <scope>NUCLEOTIDE SEQUENCE</scope>
    <source>
        <strain evidence="2">LS3</strain>
    </source>
</reference>
<dbReference type="AlphaFoldDB" id="A0A060T8C8"/>